<dbReference type="OMA" id="FRIECGH"/>
<dbReference type="STRING" id="74649.A0A2P6P5R3"/>
<evidence type="ECO:0000259" key="12">
    <source>
        <dbReference type="Pfam" id="PF08234"/>
    </source>
</evidence>
<comment type="subunit">
    <text evidence="9">Component of the NDC80 complex.</text>
</comment>
<dbReference type="PANTHER" id="PTHR14281:SF0">
    <property type="entry name" value="KINETOCHORE PROTEIN SPC25"/>
    <property type="match status" value="1"/>
</dbReference>
<protein>
    <recommendedName>
        <fullName evidence="9">Kinetochore protein SPC25</fullName>
    </recommendedName>
</protein>
<dbReference type="Gramene" id="PRQ17256">
    <property type="protein sequence ID" value="PRQ17256"/>
    <property type="gene ID" value="RchiOBHm_Chr7g0193001"/>
</dbReference>
<dbReference type="FunFam" id="3.30.457.50:FF:000001">
    <property type="entry name" value="Probable kinetochore protein spc25"/>
    <property type="match status" value="1"/>
</dbReference>
<name>A0A2P6P5R3_ROSCH</name>
<gene>
    <name evidence="13" type="ORF">RchiOBHm_Chr7g0193001</name>
</gene>
<comment type="caution">
    <text evidence="13">The sequence shown here is derived from an EMBL/GenBank/DDBJ whole genome shotgun (WGS) entry which is preliminary data.</text>
</comment>
<dbReference type="GO" id="GO:0051301">
    <property type="term" value="P:cell division"/>
    <property type="evidence" value="ECO:0007669"/>
    <property type="project" value="UniProtKB-UniRule"/>
</dbReference>
<evidence type="ECO:0000256" key="7">
    <source>
        <dbReference type="ARBA" id="ARBA00023306"/>
    </source>
</evidence>
<proteinExistence type="inferred from homology"/>
<keyword evidence="6 10" id="KW-0175">Coiled coil</keyword>
<dbReference type="Gene3D" id="3.30.457.50">
    <property type="entry name" value="Chromosome segregation protein Spc25"/>
    <property type="match status" value="1"/>
</dbReference>
<keyword evidence="7 9" id="KW-0131">Cell cycle</keyword>
<evidence type="ECO:0000256" key="2">
    <source>
        <dbReference type="ARBA" id="ARBA00006379"/>
    </source>
</evidence>
<dbReference type="CDD" id="cd23784">
    <property type="entry name" value="RWD_Spc25"/>
    <property type="match status" value="1"/>
</dbReference>
<dbReference type="AlphaFoldDB" id="A0A2P6P5R3"/>
<keyword evidence="8 9" id="KW-0137">Centromere</keyword>
<evidence type="ECO:0000313" key="14">
    <source>
        <dbReference type="Proteomes" id="UP000238479"/>
    </source>
</evidence>
<comment type="subcellular location">
    <subcellularLocation>
        <location evidence="1">Chromosome</location>
        <location evidence="1">Centromere</location>
    </subcellularLocation>
    <subcellularLocation>
        <location evidence="9">Nucleus</location>
    </subcellularLocation>
    <subcellularLocation>
        <location evidence="9">Chromosome</location>
        <location evidence="9">Centromere</location>
        <location evidence="9">Kinetochore</location>
    </subcellularLocation>
</comment>
<keyword evidence="14" id="KW-1185">Reference proteome</keyword>
<keyword evidence="4 9" id="KW-0132">Cell division</keyword>
<evidence type="ECO:0000256" key="5">
    <source>
        <dbReference type="ARBA" id="ARBA00022776"/>
    </source>
</evidence>
<keyword evidence="3 9" id="KW-0158">Chromosome</keyword>
<accession>A0A2P6P5R3</accession>
<evidence type="ECO:0000256" key="9">
    <source>
        <dbReference type="RuleBase" id="RU367150"/>
    </source>
</evidence>
<evidence type="ECO:0000256" key="3">
    <source>
        <dbReference type="ARBA" id="ARBA00022454"/>
    </source>
</evidence>
<evidence type="ECO:0000256" key="1">
    <source>
        <dbReference type="ARBA" id="ARBA00004584"/>
    </source>
</evidence>
<sequence>MDTKPEESVRSKMESLKLACDREIPAHLQKADSAAAALRESLASIRARVQETVHCQGKLGQVKAKLREAEEELFKALAAKTRKETKRMAMTDAIAARKARIDELRRVVQDQRAKRDEYGAILSQQFSESEDRSIKDSKEEIEEVISWYNKVLGFYIEGGHGVRFTFKNINLKNPDEEFCFTVRHANDVYTLIDCDPHLNEIKELLDELNRTNGLFKFVRDMRQRFQEAASRGLPMVMHQEYSTISGSAPALSMSTVRSESFAKSHEHHQVQHEKPDRQVKKLSPGKWNKSQSLSPGSALSLRRSPRFKVKK</sequence>
<evidence type="ECO:0000256" key="11">
    <source>
        <dbReference type="SAM" id="MobiDB-lite"/>
    </source>
</evidence>
<feature type="domain" description="Chromosome segregation protein Spc25 C-terminal" evidence="12">
    <location>
        <begin position="158"/>
        <end position="226"/>
    </location>
</feature>
<dbReference type="Proteomes" id="UP000238479">
    <property type="component" value="Chromosome 7"/>
</dbReference>
<reference evidence="13 14" key="1">
    <citation type="journal article" date="2018" name="Nat. Genet.">
        <title>The Rosa genome provides new insights in the design of modern roses.</title>
        <authorList>
            <person name="Bendahmane M."/>
        </authorList>
    </citation>
    <scope>NUCLEOTIDE SEQUENCE [LARGE SCALE GENOMIC DNA]</scope>
    <source>
        <strain evidence="14">cv. Old Blush</strain>
    </source>
</reference>
<comment type="similarity">
    <text evidence="2 9">Belongs to the SPC25 family.</text>
</comment>
<feature type="coiled-coil region" evidence="10">
    <location>
        <begin position="28"/>
        <end position="114"/>
    </location>
</feature>
<feature type="region of interest" description="Disordered" evidence="11">
    <location>
        <begin position="258"/>
        <end position="311"/>
    </location>
</feature>
<evidence type="ECO:0000256" key="6">
    <source>
        <dbReference type="ARBA" id="ARBA00023054"/>
    </source>
</evidence>
<evidence type="ECO:0000256" key="8">
    <source>
        <dbReference type="ARBA" id="ARBA00023328"/>
    </source>
</evidence>
<dbReference type="EMBL" id="PDCK01000045">
    <property type="protein sequence ID" value="PRQ17256.1"/>
    <property type="molecule type" value="Genomic_DNA"/>
</dbReference>
<dbReference type="InterPro" id="IPR045143">
    <property type="entry name" value="Spc25"/>
</dbReference>
<dbReference type="GO" id="GO:0031262">
    <property type="term" value="C:Ndc80 complex"/>
    <property type="evidence" value="ECO:0007669"/>
    <property type="project" value="InterPro"/>
</dbReference>
<organism evidence="13 14">
    <name type="scientific">Rosa chinensis</name>
    <name type="common">China rose</name>
    <dbReference type="NCBI Taxonomy" id="74649"/>
    <lineage>
        <taxon>Eukaryota</taxon>
        <taxon>Viridiplantae</taxon>
        <taxon>Streptophyta</taxon>
        <taxon>Embryophyta</taxon>
        <taxon>Tracheophyta</taxon>
        <taxon>Spermatophyta</taxon>
        <taxon>Magnoliopsida</taxon>
        <taxon>eudicotyledons</taxon>
        <taxon>Gunneridae</taxon>
        <taxon>Pentapetalae</taxon>
        <taxon>rosids</taxon>
        <taxon>fabids</taxon>
        <taxon>Rosales</taxon>
        <taxon>Rosaceae</taxon>
        <taxon>Rosoideae</taxon>
        <taxon>Rosoideae incertae sedis</taxon>
        <taxon>Rosa</taxon>
    </lineage>
</organism>
<evidence type="ECO:0000313" key="13">
    <source>
        <dbReference type="EMBL" id="PRQ17256.1"/>
    </source>
</evidence>
<evidence type="ECO:0000256" key="10">
    <source>
        <dbReference type="SAM" id="Coils"/>
    </source>
</evidence>
<comment type="function">
    <text evidence="9">Acts as a component of the essential kinetochore-associated NDC80 complex, which is required for chromosome segregation and spindle checkpoint activity.</text>
</comment>
<evidence type="ECO:0000256" key="4">
    <source>
        <dbReference type="ARBA" id="ARBA00022618"/>
    </source>
</evidence>
<dbReference type="PANTHER" id="PTHR14281">
    <property type="entry name" value="KINETOCHORE PROTEIN SPC25-RELATED"/>
    <property type="match status" value="1"/>
</dbReference>
<dbReference type="OrthoDB" id="6353017at2759"/>
<keyword evidence="9" id="KW-0539">Nucleus</keyword>
<dbReference type="GO" id="GO:0007059">
    <property type="term" value="P:chromosome segregation"/>
    <property type="evidence" value="ECO:0007669"/>
    <property type="project" value="InterPro"/>
</dbReference>
<feature type="compositionally biased region" description="Basic and acidic residues" evidence="11">
    <location>
        <begin position="260"/>
        <end position="279"/>
    </location>
</feature>
<dbReference type="InterPro" id="IPR013255">
    <property type="entry name" value="Spc25_C"/>
</dbReference>
<keyword evidence="9" id="KW-0995">Kinetochore</keyword>
<keyword evidence="5 9" id="KW-0498">Mitosis</keyword>
<dbReference type="GO" id="GO:0005634">
    <property type="term" value="C:nucleus"/>
    <property type="evidence" value="ECO:0007669"/>
    <property type="project" value="UniProtKB-SubCell"/>
</dbReference>
<feature type="compositionally biased region" description="Polar residues" evidence="11">
    <location>
        <begin position="288"/>
        <end position="297"/>
    </location>
</feature>
<dbReference type="Pfam" id="PF08234">
    <property type="entry name" value="Spindle_Spc25"/>
    <property type="match status" value="1"/>
</dbReference>